<evidence type="ECO:0000313" key="1">
    <source>
        <dbReference type="EMBL" id="GLR65577.1"/>
    </source>
</evidence>
<protein>
    <submittedName>
        <fullName evidence="1">Uncharacterized protein</fullName>
    </submittedName>
</protein>
<reference evidence="2" key="1">
    <citation type="journal article" date="2019" name="Int. J. Syst. Evol. Microbiol.">
        <title>The Global Catalogue of Microorganisms (GCM) 10K type strain sequencing project: providing services to taxonomists for standard genome sequencing and annotation.</title>
        <authorList>
            <consortium name="The Broad Institute Genomics Platform"/>
            <consortium name="The Broad Institute Genome Sequencing Center for Infectious Disease"/>
            <person name="Wu L."/>
            <person name="Ma J."/>
        </authorList>
    </citation>
    <scope>NUCLEOTIDE SEQUENCE [LARGE SCALE GENOMIC DNA]</scope>
    <source>
        <strain evidence="2">NBRC 112502</strain>
    </source>
</reference>
<dbReference type="Proteomes" id="UP001156641">
    <property type="component" value="Unassembled WGS sequence"/>
</dbReference>
<keyword evidence="2" id="KW-1185">Reference proteome</keyword>
<accession>A0ABQ6A2P4</accession>
<proteinExistence type="predicted"/>
<gene>
    <name evidence="1" type="ORF">GCM10010909_02550</name>
</gene>
<sequence>MGAGSGVNSLLQAYLNGISSSISSSVPGGTPVVGLINNDLTAGSVYTVSGSSGKFFEEFTNTDSVGGISTVNAAPYPGLAVAANVTNLLVEVPGRSVVTGNGNTSLALFGATSNVVYTDTNGGTTGAADSIFAAGGRDVISAYGTNVNPNSSYDIVLSGGGTSQAGAGKDTVNVGAAFDTVTADGNSTATVYVYGGATTVNANDSSTVAVQFAQNAGGTLDFINNSSNAATVFSGNYGVGKFAPNSVTAYGGAGGGYYVGGRAGSNSLVGGSGAVTLQAAGAGDYLQGNSSVGNLMFAYQGSETLIGSATSSNNTFQLGLAYTGSTGAVVANAVVSTAGSGQQAFILGSSSSSTLTGSNSSVSGTNNLYIFVSNAATTVNGTSNYLITDFSSANSSIYLNDTIYGSTNTLGIFSMADSTAPGFSGAVITLTDGSTIKLSGVTAASLTTVAGSTGANSIVIT</sequence>
<comment type="caution">
    <text evidence="1">The sequence shown here is derived from an EMBL/GenBank/DDBJ whole genome shotgun (WGS) entry which is preliminary data.</text>
</comment>
<name>A0ABQ6A2P4_9PROT</name>
<organism evidence="1 2">
    <name type="scientific">Acidocella aquatica</name>
    <dbReference type="NCBI Taxonomy" id="1922313"/>
    <lineage>
        <taxon>Bacteria</taxon>
        <taxon>Pseudomonadati</taxon>
        <taxon>Pseudomonadota</taxon>
        <taxon>Alphaproteobacteria</taxon>
        <taxon>Acetobacterales</taxon>
        <taxon>Acidocellaceae</taxon>
        <taxon>Acidocella</taxon>
    </lineage>
</organism>
<evidence type="ECO:0000313" key="2">
    <source>
        <dbReference type="Proteomes" id="UP001156641"/>
    </source>
</evidence>
<dbReference type="EMBL" id="BSOS01000005">
    <property type="protein sequence ID" value="GLR65577.1"/>
    <property type="molecule type" value="Genomic_DNA"/>
</dbReference>